<protein>
    <submittedName>
        <fullName evidence="2">Uncharacterized protein</fullName>
    </submittedName>
</protein>
<feature type="compositionally biased region" description="Polar residues" evidence="1">
    <location>
        <begin position="122"/>
        <end position="149"/>
    </location>
</feature>
<evidence type="ECO:0000256" key="1">
    <source>
        <dbReference type="SAM" id="MobiDB-lite"/>
    </source>
</evidence>
<evidence type="ECO:0000313" key="2">
    <source>
        <dbReference type="EMBL" id="DAF55366.1"/>
    </source>
</evidence>
<reference evidence="2" key="1">
    <citation type="journal article" date="2021" name="Proc. Natl. Acad. Sci. U.S.A.">
        <title>A Catalog of Tens of Thousands of Viruses from Human Metagenomes Reveals Hidden Associations with Chronic Diseases.</title>
        <authorList>
            <person name="Tisza M.J."/>
            <person name="Buck C.B."/>
        </authorList>
    </citation>
    <scope>NUCLEOTIDE SEQUENCE</scope>
    <source>
        <strain evidence="2">CtZHD14</strain>
    </source>
</reference>
<feature type="region of interest" description="Disordered" evidence="1">
    <location>
        <begin position="112"/>
        <end position="159"/>
    </location>
</feature>
<accession>A0A8S5SWL9</accession>
<sequence length="159" mass="18507">MFNPYGFNYPNYFQQQPQMASPEPQITGVKFVNNIQEANNCNIPLGAKAIFMDKNQDRFYLKETDFNNFSTLTEYEFKKVENLPREETDASFITREEFEKWRNQYESIVQQIQQSTDDDKQPNIQQSVTATDGIHQDNQSATSQTTSGRNAADKQSFFE</sequence>
<proteinExistence type="predicted"/>
<dbReference type="EMBL" id="BK032687">
    <property type="protein sequence ID" value="DAF55366.1"/>
    <property type="molecule type" value="Genomic_DNA"/>
</dbReference>
<name>A0A8S5SWL9_9CAUD</name>
<organism evidence="2">
    <name type="scientific">Siphoviridae sp. ctZHD14</name>
    <dbReference type="NCBI Taxonomy" id="2827891"/>
    <lineage>
        <taxon>Viruses</taxon>
        <taxon>Duplodnaviria</taxon>
        <taxon>Heunggongvirae</taxon>
        <taxon>Uroviricota</taxon>
        <taxon>Caudoviricetes</taxon>
    </lineage>
</organism>